<dbReference type="PANTHER" id="PTHR30065">
    <property type="entry name" value="FLAGELLAR BIOSYNTHETIC PROTEIN FLIR"/>
    <property type="match status" value="1"/>
</dbReference>
<evidence type="ECO:0000256" key="2">
    <source>
        <dbReference type="ARBA" id="ARBA00009772"/>
    </source>
</evidence>
<evidence type="ECO:0000256" key="6">
    <source>
        <dbReference type="ARBA" id="ARBA00023136"/>
    </source>
</evidence>
<dbReference type="Proteomes" id="UP001529369">
    <property type="component" value="Unassembled WGS sequence"/>
</dbReference>
<evidence type="ECO:0000256" key="7">
    <source>
        <dbReference type="SAM" id="Phobius"/>
    </source>
</evidence>
<comment type="subcellular location">
    <subcellularLocation>
        <location evidence="1">Cell membrane</location>
        <topology evidence="1">Multi-pass membrane protein</topology>
    </subcellularLocation>
</comment>
<dbReference type="PANTHER" id="PTHR30065:SF8">
    <property type="entry name" value="FLAGELLAR BIOSYNTHETIC PROTEIN FLIR"/>
    <property type="match status" value="1"/>
</dbReference>
<proteinExistence type="inferred from homology"/>
<name>A0ABT8ACC2_9PROT</name>
<keyword evidence="8" id="KW-0969">Cilium</keyword>
<organism evidence="8 9">
    <name type="scientific">Paeniroseomonas aquatica</name>
    <dbReference type="NCBI Taxonomy" id="373043"/>
    <lineage>
        <taxon>Bacteria</taxon>
        <taxon>Pseudomonadati</taxon>
        <taxon>Pseudomonadota</taxon>
        <taxon>Alphaproteobacteria</taxon>
        <taxon>Acetobacterales</taxon>
        <taxon>Acetobacteraceae</taxon>
        <taxon>Paeniroseomonas</taxon>
    </lineage>
</organism>
<keyword evidence="8" id="KW-0966">Cell projection</keyword>
<feature type="transmembrane region" description="Helical" evidence="7">
    <location>
        <begin position="184"/>
        <end position="206"/>
    </location>
</feature>
<feature type="transmembrane region" description="Helical" evidence="7">
    <location>
        <begin position="218"/>
        <end position="241"/>
    </location>
</feature>
<evidence type="ECO:0000256" key="3">
    <source>
        <dbReference type="ARBA" id="ARBA00022475"/>
    </source>
</evidence>
<comment type="caution">
    <text evidence="8">The sequence shown here is derived from an EMBL/GenBank/DDBJ whole genome shotgun (WGS) entry which is preliminary data.</text>
</comment>
<accession>A0ABT8ACC2</accession>
<feature type="transmembrane region" description="Helical" evidence="7">
    <location>
        <begin position="126"/>
        <end position="143"/>
    </location>
</feature>
<keyword evidence="3" id="KW-1003">Cell membrane</keyword>
<comment type="similarity">
    <text evidence="2">Belongs to the FliR/MopE/SpaR family.</text>
</comment>
<keyword evidence="9" id="KW-1185">Reference proteome</keyword>
<evidence type="ECO:0000256" key="1">
    <source>
        <dbReference type="ARBA" id="ARBA00004651"/>
    </source>
</evidence>
<reference evidence="9" key="1">
    <citation type="journal article" date="2019" name="Int. J. Syst. Evol. Microbiol.">
        <title>The Global Catalogue of Microorganisms (GCM) 10K type strain sequencing project: providing services to taxonomists for standard genome sequencing and annotation.</title>
        <authorList>
            <consortium name="The Broad Institute Genomics Platform"/>
            <consortium name="The Broad Institute Genome Sequencing Center for Infectious Disease"/>
            <person name="Wu L."/>
            <person name="Ma J."/>
        </authorList>
    </citation>
    <scope>NUCLEOTIDE SEQUENCE [LARGE SCALE GENOMIC DNA]</scope>
    <source>
        <strain evidence="9">CECT 7131</strain>
    </source>
</reference>
<dbReference type="RefSeq" id="WP_290319360.1">
    <property type="nucleotide sequence ID" value="NZ_JAUFPN010000191.1"/>
</dbReference>
<evidence type="ECO:0000313" key="8">
    <source>
        <dbReference type="EMBL" id="MDN3567335.1"/>
    </source>
</evidence>
<gene>
    <name evidence="8" type="ORF">QWZ14_23395</name>
</gene>
<dbReference type="PRINTS" id="PR00953">
    <property type="entry name" value="TYPE3IMRPROT"/>
</dbReference>
<evidence type="ECO:0000313" key="9">
    <source>
        <dbReference type="Proteomes" id="UP001529369"/>
    </source>
</evidence>
<sequence>MLDQLPTVAFQAVLVLARMGGAVLLLPGLGEQDIPASIRLALLLALVALLLPVLAPGLPAVPEDMPELLRLLALETGIGLWLGLLARLVALALAQAGQVMALMVGLASPLQTDPVFGSQATATGRLFSLMAATLLLSTGLYALPLRALAESYAVLPPGASLGFGAPAESVAQAVANSLALALRLAAPLVLAAVLGNFALGLLARLAPQVQVFAIAAPGQIICGLLLMGLLLPAMLAVWLAAAGEPLLLAGPG</sequence>
<keyword evidence="8" id="KW-0282">Flagellum</keyword>
<dbReference type="InterPro" id="IPR002010">
    <property type="entry name" value="T3SS_IM_R"/>
</dbReference>
<evidence type="ECO:0000256" key="5">
    <source>
        <dbReference type="ARBA" id="ARBA00022989"/>
    </source>
</evidence>
<feature type="transmembrane region" description="Helical" evidence="7">
    <location>
        <begin position="78"/>
        <end position="106"/>
    </location>
</feature>
<dbReference type="EMBL" id="JAUFPN010000191">
    <property type="protein sequence ID" value="MDN3567335.1"/>
    <property type="molecule type" value="Genomic_DNA"/>
</dbReference>
<keyword evidence="6 7" id="KW-0472">Membrane</keyword>
<dbReference type="Pfam" id="PF01311">
    <property type="entry name" value="Bac_export_1"/>
    <property type="match status" value="1"/>
</dbReference>
<protein>
    <submittedName>
        <fullName evidence="8">Flagellar biosynthetic protein FliR</fullName>
    </submittedName>
</protein>
<evidence type="ECO:0000256" key="4">
    <source>
        <dbReference type="ARBA" id="ARBA00022692"/>
    </source>
</evidence>
<feature type="transmembrane region" description="Helical" evidence="7">
    <location>
        <begin position="38"/>
        <end position="58"/>
    </location>
</feature>
<keyword evidence="4 7" id="KW-0812">Transmembrane</keyword>
<feature type="transmembrane region" description="Helical" evidence="7">
    <location>
        <begin position="6"/>
        <end position="26"/>
    </location>
</feature>
<keyword evidence="5 7" id="KW-1133">Transmembrane helix</keyword>